<feature type="transmembrane region" description="Helical" evidence="9">
    <location>
        <begin position="6"/>
        <end position="26"/>
    </location>
</feature>
<sequence>MVETYHVAFVIFGLAIFAAVVLPRLLMHRPMSLPIIYVGAGFVLFAIPHGVGPPDMVENSVVVEHLTELVVIVSLMGAGLKIDRPFSWRGWGTTWRLLGITMPLTIGAAVFLGWWVLGLHVATAMLLGAVVAPTDPVLASDIEAGPPLSEVEEEPDVQQEHSVRFALTSEAGLNDGLAFPFTNLAIVLAAAAAPATLAWVGEWTLYYVLYKIVVGVLAGIVLGYAGGLVIFRLPASSKVSEALAGAEALSGTLFIYGATEIVGGYGFLAVFVGALVVRKFEWEHDYYRTLDEFAVMVERLLMAVVLVLFGGALAGGLLAPLTVTEVGIGLALLLVVRPAAGMIGLLGSGLSWPSRAIVASFGIRGIGSFYYLSHALNEASFTELELVIAAERLWALLGFVVLASVLIHGVTASPVMDAFERWEERTRPVREARADGTGGGSGDEDSDAQ</sequence>
<keyword evidence="6" id="KW-0406">Ion transport</keyword>
<evidence type="ECO:0000256" key="1">
    <source>
        <dbReference type="ARBA" id="ARBA00004651"/>
    </source>
</evidence>
<evidence type="ECO:0000256" key="9">
    <source>
        <dbReference type="SAM" id="Phobius"/>
    </source>
</evidence>
<dbReference type="RefSeq" id="WP_089817542.1">
    <property type="nucleotide sequence ID" value="NZ_FOZK01000003.1"/>
</dbReference>
<dbReference type="Pfam" id="PF00999">
    <property type="entry name" value="Na_H_Exchanger"/>
    <property type="match status" value="1"/>
</dbReference>
<feature type="transmembrane region" description="Helical" evidence="9">
    <location>
        <begin position="212"/>
        <end position="233"/>
    </location>
</feature>
<proteinExistence type="predicted"/>
<keyword evidence="2" id="KW-0813">Transport</keyword>
<keyword evidence="12" id="KW-1185">Reference proteome</keyword>
<evidence type="ECO:0000259" key="10">
    <source>
        <dbReference type="Pfam" id="PF00999"/>
    </source>
</evidence>
<evidence type="ECO:0000256" key="8">
    <source>
        <dbReference type="SAM" id="MobiDB-lite"/>
    </source>
</evidence>
<feature type="transmembrane region" description="Helical" evidence="9">
    <location>
        <begin position="33"/>
        <end position="51"/>
    </location>
</feature>
<dbReference type="PANTHER" id="PTHR32507:SF8">
    <property type="entry name" value="CNH1P"/>
    <property type="match status" value="1"/>
</dbReference>
<feature type="transmembrane region" description="Helical" evidence="9">
    <location>
        <begin position="299"/>
        <end position="321"/>
    </location>
</feature>
<feature type="transmembrane region" description="Helical" evidence="9">
    <location>
        <begin position="94"/>
        <end position="117"/>
    </location>
</feature>
<evidence type="ECO:0000256" key="6">
    <source>
        <dbReference type="ARBA" id="ARBA00023065"/>
    </source>
</evidence>
<protein>
    <submittedName>
        <fullName evidence="11">Sodium/proton antiporter, CPA1 family</fullName>
    </submittedName>
</protein>
<evidence type="ECO:0000313" key="12">
    <source>
        <dbReference type="Proteomes" id="UP000199062"/>
    </source>
</evidence>
<dbReference type="GO" id="GO:0015297">
    <property type="term" value="F:antiporter activity"/>
    <property type="evidence" value="ECO:0007669"/>
    <property type="project" value="UniProtKB-KW"/>
</dbReference>
<feature type="transmembrane region" description="Helical" evidence="9">
    <location>
        <begin position="253"/>
        <end position="278"/>
    </location>
</feature>
<dbReference type="GO" id="GO:1902600">
    <property type="term" value="P:proton transmembrane transport"/>
    <property type="evidence" value="ECO:0007669"/>
    <property type="project" value="InterPro"/>
</dbReference>
<evidence type="ECO:0000313" key="11">
    <source>
        <dbReference type="EMBL" id="SFS07387.1"/>
    </source>
</evidence>
<feature type="domain" description="Cation/H+ exchanger transmembrane" evidence="10">
    <location>
        <begin position="21"/>
        <end position="416"/>
    </location>
</feature>
<keyword evidence="5 9" id="KW-1133">Transmembrane helix</keyword>
<reference evidence="11 12" key="1">
    <citation type="submission" date="2016-10" db="EMBL/GenBank/DDBJ databases">
        <authorList>
            <person name="de Groot N.N."/>
        </authorList>
    </citation>
    <scope>NUCLEOTIDE SEQUENCE [LARGE SCALE GENOMIC DNA]</scope>
    <source>
        <strain evidence="11 12">CGMCC 1.10457</strain>
    </source>
</reference>
<dbReference type="OrthoDB" id="157118at2157"/>
<evidence type="ECO:0000256" key="4">
    <source>
        <dbReference type="ARBA" id="ARBA00022692"/>
    </source>
</evidence>
<name>A0A1I6LVA3_9EURY</name>
<feature type="compositionally biased region" description="Basic and acidic residues" evidence="8">
    <location>
        <begin position="425"/>
        <end position="434"/>
    </location>
</feature>
<feature type="transmembrane region" description="Helical" evidence="9">
    <location>
        <begin position="327"/>
        <end position="349"/>
    </location>
</feature>
<dbReference type="EMBL" id="FOZK01000003">
    <property type="protein sequence ID" value="SFS07387.1"/>
    <property type="molecule type" value="Genomic_DNA"/>
</dbReference>
<dbReference type="GO" id="GO:0005886">
    <property type="term" value="C:plasma membrane"/>
    <property type="evidence" value="ECO:0007669"/>
    <property type="project" value="UniProtKB-SubCell"/>
</dbReference>
<feature type="transmembrane region" description="Helical" evidence="9">
    <location>
        <begin position="177"/>
        <end position="200"/>
    </location>
</feature>
<dbReference type="AlphaFoldDB" id="A0A1I6LVA3"/>
<feature type="transmembrane region" description="Helical" evidence="9">
    <location>
        <begin position="356"/>
        <end position="373"/>
    </location>
</feature>
<dbReference type="Proteomes" id="UP000199062">
    <property type="component" value="Unassembled WGS sequence"/>
</dbReference>
<dbReference type="STRING" id="767519.SAMN05216559_3210"/>
<organism evidence="11 12">
    <name type="scientific">Halomicrobium zhouii</name>
    <dbReference type="NCBI Taxonomy" id="767519"/>
    <lineage>
        <taxon>Archaea</taxon>
        <taxon>Methanobacteriati</taxon>
        <taxon>Methanobacteriota</taxon>
        <taxon>Stenosarchaea group</taxon>
        <taxon>Halobacteria</taxon>
        <taxon>Halobacteriales</taxon>
        <taxon>Haloarculaceae</taxon>
        <taxon>Halomicrobium</taxon>
    </lineage>
</organism>
<feature type="transmembrane region" description="Helical" evidence="9">
    <location>
        <begin position="63"/>
        <end position="82"/>
    </location>
</feature>
<keyword evidence="3" id="KW-0050">Antiport</keyword>
<accession>A0A1I6LVA3</accession>
<comment type="subcellular location">
    <subcellularLocation>
        <location evidence="1">Cell membrane</location>
        <topology evidence="1">Multi-pass membrane protein</topology>
    </subcellularLocation>
</comment>
<evidence type="ECO:0000256" key="2">
    <source>
        <dbReference type="ARBA" id="ARBA00022448"/>
    </source>
</evidence>
<feature type="region of interest" description="Disordered" evidence="8">
    <location>
        <begin position="425"/>
        <end position="449"/>
    </location>
</feature>
<gene>
    <name evidence="11" type="ORF">SAMN05216559_3210</name>
</gene>
<evidence type="ECO:0000256" key="7">
    <source>
        <dbReference type="ARBA" id="ARBA00023136"/>
    </source>
</evidence>
<keyword evidence="7 9" id="KW-0472">Membrane</keyword>
<dbReference type="InterPro" id="IPR006153">
    <property type="entry name" value="Cation/H_exchanger_TM"/>
</dbReference>
<evidence type="ECO:0000256" key="3">
    <source>
        <dbReference type="ARBA" id="ARBA00022449"/>
    </source>
</evidence>
<dbReference type="PANTHER" id="PTHR32507">
    <property type="entry name" value="NA(+)/H(+) ANTIPORTER 1"/>
    <property type="match status" value="1"/>
</dbReference>
<keyword evidence="4 9" id="KW-0812">Transmembrane</keyword>
<evidence type="ECO:0000256" key="5">
    <source>
        <dbReference type="ARBA" id="ARBA00022989"/>
    </source>
</evidence>
<feature type="transmembrane region" description="Helical" evidence="9">
    <location>
        <begin position="393"/>
        <end position="415"/>
    </location>
</feature>